<comment type="caution">
    <text evidence="2">The sequence shown here is derived from an EMBL/GenBank/DDBJ whole genome shotgun (WGS) entry which is preliminary data.</text>
</comment>
<evidence type="ECO:0000313" key="2">
    <source>
        <dbReference type="EMBL" id="NYI07901.1"/>
    </source>
</evidence>
<feature type="region of interest" description="Disordered" evidence="1">
    <location>
        <begin position="24"/>
        <end position="43"/>
    </location>
</feature>
<keyword evidence="3" id="KW-1185">Reference proteome</keyword>
<proteinExistence type="predicted"/>
<evidence type="ECO:0000313" key="3">
    <source>
        <dbReference type="Proteomes" id="UP000567795"/>
    </source>
</evidence>
<organism evidence="2 3">
    <name type="scientific">Allostreptomyces psammosilenae</name>
    <dbReference type="NCBI Taxonomy" id="1892865"/>
    <lineage>
        <taxon>Bacteria</taxon>
        <taxon>Bacillati</taxon>
        <taxon>Actinomycetota</taxon>
        <taxon>Actinomycetes</taxon>
        <taxon>Kitasatosporales</taxon>
        <taxon>Streptomycetaceae</taxon>
        <taxon>Allostreptomyces</taxon>
    </lineage>
</organism>
<dbReference type="RefSeq" id="WP_179816826.1">
    <property type="nucleotide sequence ID" value="NZ_JACBZD010000002.1"/>
</dbReference>
<dbReference type="AlphaFoldDB" id="A0A853ABB2"/>
<evidence type="ECO:0000256" key="1">
    <source>
        <dbReference type="SAM" id="MobiDB-lite"/>
    </source>
</evidence>
<dbReference type="EMBL" id="JACBZD010000002">
    <property type="protein sequence ID" value="NYI07901.1"/>
    <property type="molecule type" value="Genomic_DNA"/>
</dbReference>
<name>A0A853ABB2_9ACTN</name>
<dbReference type="InterPro" id="IPR043746">
    <property type="entry name" value="DUF5691"/>
</dbReference>
<reference evidence="2 3" key="1">
    <citation type="submission" date="2020-07" db="EMBL/GenBank/DDBJ databases">
        <title>Sequencing the genomes of 1000 actinobacteria strains.</title>
        <authorList>
            <person name="Klenk H.-P."/>
        </authorList>
    </citation>
    <scope>NUCLEOTIDE SEQUENCE [LARGE SCALE GENOMIC DNA]</scope>
    <source>
        <strain evidence="2 3">DSM 42178</strain>
    </source>
</reference>
<dbReference type="Proteomes" id="UP000567795">
    <property type="component" value="Unassembled WGS sequence"/>
</dbReference>
<accession>A0A853ABB2</accession>
<feature type="region of interest" description="Disordered" evidence="1">
    <location>
        <begin position="418"/>
        <end position="441"/>
    </location>
</feature>
<sequence length="558" mass="59062">MTATPPPAPTWDDLVTTALLGTERRGLPTPPYAEADAAPDGTARSTLDAAASHAALTHAAGGPVDDPASALLAVAALHTVHRRARHAPLPAPEPDVAAPPALAADERPLVPEAARNRLTTLIAAAPAGSAESRNGNLLAEWLEEAARHGYRVPPETVPALLDRARARTALRPAVLALAGPLASWLAVQHRHWAYVLREPDAVPLGDGTGPDAPFGERLRMLRALRAEDPAAARDLLATTWSGERAEDRTLFLESLADGLGPADEPLLEAALDDRSTSVRTTAARLLAALPGSALSQRMTERALACCTVRGEGPDRRLRVVPPKDVDDAMRRDGLADYAGTGHAPGRSPRNGPRAAWLTDILAATPLRVWTDLLGTDPAGVIATPVSAEWATEIRRGWARAAVREGDTAWARALLRGAPARKRRGAGTEESDSDRVAVPAGTSLEESTGALLALLPAEEADELAARDGSLRRALPRWGARVEEAVLDKLRQAAAGGGAPWTHTGLTGLCEQRLSPTAADRLDALVKECEPGSAWWETLNEMARTLHQRRLLAEELAPVE</sequence>
<dbReference type="Pfam" id="PF18944">
    <property type="entry name" value="DUF5691"/>
    <property type="match status" value="1"/>
</dbReference>
<protein>
    <submittedName>
        <fullName evidence="2">Uncharacterized protein</fullName>
    </submittedName>
</protein>
<gene>
    <name evidence="2" type="ORF">FHU37_004930</name>
</gene>